<dbReference type="GO" id="GO:0016641">
    <property type="term" value="F:oxidoreductase activity, acting on the CH-NH2 group of donors, oxygen as acceptor"/>
    <property type="evidence" value="ECO:0007669"/>
    <property type="project" value="InterPro"/>
</dbReference>
<dbReference type="PANTHER" id="PTHR23303">
    <property type="entry name" value="CARBOXYPEPTIDASE REGULATORY REGION-CONTAINING"/>
    <property type="match status" value="1"/>
</dbReference>
<dbReference type="Pfam" id="PF01186">
    <property type="entry name" value="Lysyl_oxidase"/>
    <property type="match status" value="1"/>
</dbReference>
<feature type="transmembrane region" description="Helical" evidence="3">
    <location>
        <begin position="39"/>
        <end position="62"/>
    </location>
</feature>
<evidence type="ECO:0000256" key="1">
    <source>
        <dbReference type="ARBA" id="ARBA00022729"/>
    </source>
</evidence>
<dbReference type="PANTHER" id="PTHR23303:SF14">
    <property type="entry name" value="BOS COMPLEX SUBUNIT NOMO1-RELATED"/>
    <property type="match status" value="1"/>
</dbReference>
<name>A0A8J7J2M0_9BACT</name>
<accession>A0A8J7J2M0</accession>
<keyword evidence="3" id="KW-0812">Transmembrane</keyword>
<dbReference type="Gene3D" id="2.60.40.1120">
    <property type="entry name" value="Carboxypeptidase-like, regulatory domain"/>
    <property type="match status" value="3"/>
</dbReference>
<dbReference type="SUPFAM" id="SSF49452">
    <property type="entry name" value="Starch-binding domain-like"/>
    <property type="match status" value="2"/>
</dbReference>
<feature type="region of interest" description="Disordered" evidence="2">
    <location>
        <begin position="174"/>
        <end position="194"/>
    </location>
</feature>
<keyword evidence="3" id="KW-1133">Transmembrane helix</keyword>
<dbReference type="AlphaFoldDB" id="A0A8J7J2M0"/>
<dbReference type="InterPro" id="IPR001695">
    <property type="entry name" value="Lysyl_oxidase"/>
</dbReference>
<dbReference type="EMBL" id="JAEMHM010000007">
    <property type="protein sequence ID" value="MBJ6725023.1"/>
    <property type="molecule type" value="Genomic_DNA"/>
</dbReference>
<evidence type="ECO:0000313" key="4">
    <source>
        <dbReference type="EMBL" id="MBJ6725023.1"/>
    </source>
</evidence>
<protein>
    <submittedName>
        <fullName evidence="4">Uncharacterized protein</fullName>
    </submittedName>
</protein>
<dbReference type="GO" id="GO:0030246">
    <property type="term" value="F:carbohydrate binding"/>
    <property type="evidence" value="ECO:0007669"/>
    <property type="project" value="InterPro"/>
</dbReference>
<reference evidence="4" key="1">
    <citation type="submission" date="2020-12" db="EMBL/GenBank/DDBJ databases">
        <title>Geomonas sp. Red875, isolated from river sediment.</title>
        <authorList>
            <person name="Xu Z."/>
            <person name="Zhang Z."/>
            <person name="Masuda Y."/>
            <person name="Itoh H."/>
            <person name="Senoo K."/>
        </authorList>
    </citation>
    <scope>NUCLEOTIDE SEQUENCE</scope>
    <source>
        <strain evidence="4">Red875</strain>
    </source>
</reference>
<sequence>MNVSNQSRFISGTPSPAANFAADAGTPIRTPGVTLFRNLAALGAVLWVLVASAVPVHGAIAIDATAVRNQSSPSTSITTPSFSTRSSNELLLAFIATDASAPGIQVTGVSGAGGLTWVLVRRTNVQLGTSEIWRAFAPTTRSNVTVRANLSQRVAASLTVVTFSGVDPSGTNGSGAVGATGSGNANPGAPTASLVSSRPGSWVFGVGNDWDRAQARTVPTDQTMVNQYLATTGDTFWVQRQSSTNPASATTVTINDTAPATDRYNLTLAEILPPVSVSTYSISGSVTPASLGSGAVVALTQNGNAVATATVDSTGTYLFAAVPNGTYDVNPAKSGVAFSPTGLPGVTVNGAALSLPPFTATASIIGTITPATAGAGSLVTLSGPNALSLTATANASGVYSFTSLSTGSYTVTPNKAGFTFSPASQPITISSGSVTANFTATAVTTYSITGSIAPASGGSGTLLTLSGTAVGNTTADASGTFSFTGLNNGSYTITPSKSGFSFTPASQAVTINGSNVSGVAFAASATAPPPLNYPDLSDIIPTGQISVVGTGSSRVLQYTHDTYNGGSGPLVIQPSYNPASGTYQGTQYIYQLSGGTWSVAQQIPLAGAFVFSADHAHFHFPFTMYGLYSVAPGGGIGAPVAVSPKIEFCINDSFIYSPALPNAGALGNLGPCTDPTSLRGLDIGAVDEYDQTDPGQNISLANVPDGTYWFRAIVDPDNFFSESDKSNNETDVLLTIAGNSVTAQQLVSPVLPAPPVVSWSAPADLSTVSGSVALSATTGTGAPVQFLLDGQPLGAPVAASPYELGWDTTTVPNGVHWLAAQSVDPSSGRTGTSSVARLTVSNAGTSQPPVVTVTGPASGTTVSATVIVSATVADSAAITGVQFYVDGVAIGPPLTAPPYLAYWDTVGLSQGQHQITATATDALFLTGTSAPVTVTVDNSHPANLIGIDATVFSDAGNTMTTPAFSTTTASDLLVAFVAYDGPSNAPQTATVSGAGLTWTLLKRSNVQHGTSEIWVAKASTQLSNATVLSQPGVTGYHGSLVVVAFTNASGPGVVGQASAPSGAPDIYLPGVAAGSWVFAVGNDWDNAVTRSPSTGQVLVHQRLDSSTGDTYWVQSTAAPSTVSGLVDIHDDAPTADQWNYAAVEIVATRQ</sequence>
<proteinExistence type="predicted"/>
<comment type="caution">
    <text evidence="4">The sequence shown here is derived from an EMBL/GenBank/DDBJ whole genome shotgun (WGS) entry which is preliminary data.</text>
</comment>
<gene>
    <name evidence="4" type="ORF">JFN93_09915</name>
</gene>
<evidence type="ECO:0000256" key="3">
    <source>
        <dbReference type="SAM" id="Phobius"/>
    </source>
</evidence>
<dbReference type="InterPro" id="IPR013783">
    <property type="entry name" value="Ig-like_fold"/>
</dbReference>
<dbReference type="SUPFAM" id="SSF49478">
    <property type="entry name" value="Cna protein B-type domain"/>
    <property type="match status" value="1"/>
</dbReference>
<keyword evidence="3" id="KW-0472">Membrane</keyword>
<dbReference type="GO" id="GO:0005507">
    <property type="term" value="F:copper ion binding"/>
    <property type="evidence" value="ECO:0007669"/>
    <property type="project" value="InterPro"/>
</dbReference>
<keyword evidence="5" id="KW-1185">Reference proteome</keyword>
<dbReference type="RefSeq" id="WP_199383914.1">
    <property type="nucleotide sequence ID" value="NZ_JAEMHM010000007.1"/>
</dbReference>
<organism evidence="4 5">
    <name type="scientific">Geomesophilobacter sediminis</name>
    <dbReference type="NCBI Taxonomy" id="2798584"/>
    <lineage>
        <taxon>Bacteria</taxon>
        <taxon>Pseudomonadati</taxon>
        <taxon>Thermodesulfobacteriota</taxon>
        <taxon>Desulfuromonadia</taxon>
        <taxon>Geobacterales</taxon>
        <taxon>Geobacteraceae</taxon>
        <taxon>Geomesophilobacter</taxon>
    </lineage>
</organism>
<dbReference type="Gene3D" id="2.60.40.10">
    <property type="entry name" value="Immunoglobulins"/>
    <property type="match status" value="2"/>
</dbReference>
<dbReference type="Pfam" id="PF17957">
    <property type="entry name" value="Big_7"/>
    <property type="match status" value="2"/>
</dbReference>
<evidence type="ECO:0000313" key="5">
    <source>
        <dbReference type="Proteomes" id="UP000636888"/>
    </source>
</evidence>
<dbReference type="InterPro" id="IPR013784">
    <property type="entry name" value="Carb-bd-like_fold"/>
</dbReference>
<dbReference type="InterPro" id="IPR051417">
    <property type="entry name" value="SDr/BOS_complex"/>
</dbReference>
<dbReference type="Proteomes" id="UP000636888">
    <property type="component" value="Unassembled WGS sequence"/>
</dbReference>
<keyword evidence="1" id="KW-0732">Signal</keyword>
<evidence type="ECO:0000256" key="2">
    <source>
        <dbReference type="SAM" id="MobiDB-lite"/>
    </source>
</evidence>